<feature type="transmembrane region" description="Helical" evidence="6">
    <location>
        <begin position="21"/>
        <end position="41"/>
    </location>
</feature>
<dbReference type="EMBL" id="JABZEO010000001">
    <property type="protein sequence ID" value="NVZ08066.1"/>
    <property type="molecule type" value="Genomic_DNA"/>
</dbReference>
<keyword evidence="6" id="KW-0813">Transport</keyword>
<comment type="subcellular location">
    <subcellularLocation>
        <location evidence="6">Cell inner membrane</location>
        <topology evidence="6">Multi-pass membrane protein</topology>
    </subcellularLocation>
    <subcellularLocation>
        <location evidence="1">Membrane</location>
        <topology evidence="1">Multi-pass membrane protein</topology>
    </subcellularLocation>
</comment>
<dbReference type="PANTHER" id="PTHR43027">
    <property type="entry name" value="DOXORUBICIN RESISTANCE ABC TRANSPORTER PERMEASE PROTEIN DRRC-RELATED"/>
    <property type="match status" value="1"/>
</dbReference>
<comment type="similarity">
    <text evidence="2 6">Belongs to the ABC-2 integral membrane protein family.</text>
</comment>
<evidence type="ECO:0000256" key="4">
    <source>
        <dbReference type="ARBA" id="ARBA00022989"/>
    </source>
</evidence>
<dbReference type="PRINTS" id="PR00164">
    <property type="entry name" value="ABC2TRNSPORT"/>
</dbReference>
<protein>
    <recommendedName>
        <fullName evidence="6">Transport permease protein</fullName>
    </recommendedName>
</protein>
<feature type="transmembrane region" description="Helical" evidence="6">
    <location>
        <begin position="253"/>
        <end position="275"/>
    </location>
</feature>
<feature type="transmembrane region" description="Helical" evidence="6">
    <location>
        <begin position="287"/>
        <end position="305"/>
    </location>
</feature>
<reference evidence="8 9" key="1">
    <citation type="submission" date="2020-06" db="EMBL/GenBank/DDBJ databases">
        <title>Whole-genome sequence of Allochromatium humboldtianum DSM 21881, type strain.</title>
        <authorList>
            <person name="Kyndt J.A."/>
            <person name="Meyer T.E."/>
        </authorList>
    </citation>
    <scope>NUCLEOTIDE SEQUENCE [LARGE SCALE GENOMIC DNA]</scope>
    <source>
        <strain evidence="8 9">DSM 21881</strain>
    </source>
</reference>
<evidence type="ECO:0000313" key="8">
    <source>
        <dbReference type="EMBL" id="NVZ08066.1"/>
    </source>
</evidence>
<evidence type="ECO:0000256" key="1">
    <source>
        <dbReference type="ARBA" id="ARBA00004141"/>
    </source>
</evidence>
<dbReference type="GO" id="GO:0140359">
    <property type="term" value="F:ABC-type transporter activity"/>
    <property type="evidence" value="ECO:0007669"/>
    <property type="project" value="InterPro"/>
</dbReference>
<feature type="transmembrane region" description="Helical" evidence="6">
    <location>
        <begin position="345"/>
        <end position="363"/>
    </location>
</feature>
<dbReference type="InterPro" id="IPR052902">
    <property type="entry name" value="ABC-2_transporter"/>
</dbReference>
<evidence type="ECO:0000256" key="3">
    <source>
        <dbReference type="ARBA" id="ARBA00022692"/>
    </source>
</evidence>
<dbReference type="Pfam" id="PF12698">
    <property type="entry name" value="ABC2_membrane_3"/>
    <property type="match status" value="1"/>
</dbReference>
<dbReference type="Proteomes" id="UP000592294">
    <property type="component" value="Unassembled WGS sequence"/>
</dbReference>
<proteinExistence type="inferred from homology"/>
<accession>A0A850R6Q1</accession>
<keyword evidence="9" id="KW-1185">Reference proteome</keyword>
<organism evidence="8 9">
    <name type="scientific">Allochromatium humboldtianum</name>
    <dbReference type="NCBI Taxonomy" id="504901"/>
    <lineage>
        <taxon>Bacteria</taxon>
        <taxon>Pseudomonadati</taxon>
        <taxon>Pseudomonadota</taxon>
        <taxon>Gammaproteobacteria</taxon>
        <taxon>Chromatiales</taxon>
        <taxon>Chromatiaceae</taxon>
        <taxon>Allochromatium</taxon>
    </lineage>
</organism>
<dbReference type="PANTHER" id="PTHR43027:SF2">
    <property type="entry name" value="TRANSPORT PERMEASE PROTEIN"/>
    <property type="match status" value="1"/>
</dbReference>
<keyword evidence="4 6" id="KW-1133">Transmembrane helix</keyword>
<dbReference type="InterPro" id="IPR047817">
    <property type="entry name" value="ABC2_TM_bact-type"/>
</dbReference>
<evidence type="ECO:0000259" key="7">
    <source>
        <dbReference type="PROSITE" id="PS51012"/>
    </source>
</evidence>
<sequence length="366" mass="39726">MWTRIRAILVARNREFYRDRSGLGWNLLMPMLMVLAFAFIFQDEQSDLLKIGVLTPSGTLNGVESPMLDLEHVTFVPVPVADLAAAIVKVERHQLDLLLDPSAAVPRYWVNGDSANGYLAERLLLAVESSASGSEGREPVAEVQINADSGSGVSASNEPERQTLSGAALRYVDWVLPGVLAMNIMFSSLWGVGWVIVRYRKNGVLRRLKATPLSPWEFLTAQVLSRLLVVLGASLIVYLGTTWLLDVPMRGSYVALALVYVAGSLCLISLGLIIAARLRTEELADGLLNLMSWPMLLLSGVLFSMEGTSALAQGVSQALPLTHLVAAARAVMIDGAGVVEVLPEIGVLLALAIAFLSLATWMFRWE</sequence>
<dbReference type="AlphaFoldDB" id="A0A850R6Q1"/>
<dbReference type="RefSeq" id="WP_176974851.1">
    <property type="nucleotide sequence ID" value="NZ_JABZEO010000001.1"/>
</dbReference>
<feature type="transmembrane region" description="Helical" evidence="6">
    <location>
        <begin position="218"/>
        <end position="241"/>
    </location>
</feature>
<dbReference type="PROSITE" id="PS51012">
    <property type="entry name" value="ABC_TM2"/>
    <property type="match status" value="1"/>
</dbReference>
<feature type="domain" description="ABC transmembrane type-2" evidence="7">
    <location>
        <begin position="130"/>
        <end position="366"/>
    </location>
</feature>
<evidence type="ECO:0000256" key="6">
    <source>
        <dbReference type="RuleBase" id="RU361157"/>
    </source>
</evidence>
<dbReference type="GO" id="GO:0043190">
    <property type="term" value="C:ATP-binding cassette (ABC) transporter complex"/>
    <property type="evidence" value="ECO:0007669"/>
    <property type="project" value="InterPro"/>
</dbReference>
<keyword evidence="6" id="KW-1003">Cell membrane</keyword>
<dbReference type="InterPro" id="IPR000412">
    <property type="entry name" value="ABC_2_transport"/>
</dbReference>
<evidence type="ECO:0000256" key="2">
    <source>
        <dbReference type="ARBA" id="ARBA00007783"/>
    </source>
</evidence>
<keyword evidence="3 6" id="KW-0812">Transmembrane</keyword>
<keyword evidence="5 6" id="KW-0472">Membrane</keyword>
<evidence type="ECO:0000313" key="9">
    <source>
        <dbReference type="Proteomes" id="UP000592294"/>
    </source>
</evidence>
<dbReference type="InterPro" id="IPR013525">
    <property type="entry name" value="ABC2_TM"/>
</dbReference>
<feature type="transmembrane region" description="Helical" evidence="6">
    <location>
        <begin position="174"/>
        <end position="197"/>
    </location>
</feature>
<name>A0A850R6Q1_9GAMM</name>
<evidence type="ECO:0000256" key="5">
    <source>
        <dbReference type="ARBA" id="ARBA00023136"/>
    </source>
</evidence>
<gene>
    <name evidence="8" type="ORF">HW932_02170</name>
</gene>
<comment type="caution">
    <text evidence="8">The sequence shown here is derived from an EMBL/GenBank/DDBJ whole genome shotgun (WGS) entry which is preliminary data.</text>
</comment>